<proteinExistence type="predicted"/>
<dbReference type="AlphaFoldDB" id="A0A5N0EJB3"/>
<evidence type="ECO:0000256" key="1">
    <source>
        <dbReference type="SAM" id="Phobius"/>
    </source>
</evidence>
<keyword evidence="1" id="KW-0812">Transmembrane</keyword>
<comment type="caution">
    <text evidence="2">The sequence shown here is derived from an EMBL/GenBank/DDBJ whole genome shotgun (WGS) entry which is preliminary data.</text>
</comment>
<protein>
    <submittedName>
        <fullName evidence="2">Uncharacterized protein</fullName>
    </submittedName>
</protein>
<sequence>MTHTTDPPPRRKRYRIAAVAAVMVVIAAGLGYYWFKPAPPPKVFVERSQPIFELTKTDLRGQTLQNALNKIVYPRSVLDDHLGDVWVVDLGSGPSRTLTPIPDDAAAWTVTAVCFRVQTLDEEAANRKLAAGQKPAVNFITFGIQRSDTISPDKLGAIIQGSLDDTLPGCSSASAMNAYRPGTGPTIRVQ</sequence>
<dbReference type="EMBL" id="VXLC01000003">
    <property type="protein sequence ID" value="KAA8889477.1"/>
    <property type="molecule type" value="Genomic_DNA"/>
</dbReference>
<keyword evidence="1" id="KW-1133">Transmembrane helix</keyword>
<organism evidence="2 3">
    <name type="scientific">Nocardia colli</name>
    <dbReference type="NCBI Taxonomy" id="2545717"/>
    <lineage>
        <taxon>Bacteria</taxon>
        <taxon>Bacillati</taxon>
        <taxon>Actinomycetota</taxon>
        <taxon>Actinomycetes</taxon>
        <taxon>Mycobacteriales</taxon>
        <taxon>Nocardiaceae</taxon>
        <taxon>Nocardia</taxon>
    </lineage>
</organism>
<reference evidence="2 3" key="1">
    <citation type="submission" date="2019-09" db="EMBL/GenBank/DDBJ databases">
        <authorList>
            <person name="Wang X."/>
        </authorList>
    </citation>
    <scope>NUCLEOTIDE SEQUENCE [LARGE SCALE GENOMIC DNA]</scope>
    <source>
        <strain evidence="2 3">CICC 11023</strain>
    </source>
</reference>
<gene>
    <name evidence="2" type="ORF">F3087_11185</name>
</gene>
<feature type="transmembrane region" description="Helical" evidence="1">
    <location>
        <begin position="16"/>
        <end position="35"/>
    </location>
</feature>
<evidence type="ECO:0000313" key="2">
    <source>
        <dbReference type="EMBL" id="KAA8889477.1"/>
    </source>
</evidence>
<keyword evidence="1" id="KW-0472">Membrane</keyword>
<keyword evidence="3" id="KW-1185">Reference proteome</keyword>
<dbReference type="Proteomes" id="UP000323876">
    <property type="component" value="Unassembled WGS sequence"/>
</dbReference>
<name>A0A5N0EJB3_9NOCA</name>
<dbReference type="RefSeq" id="WP_150401750.1">
    <property type="nucleotide sequence ID" value="NZ_VXLC01000003.1"/>
</dbReference>
<evidence type="ECO:0000313" key="3">
    <source>
        <dbReference type="Proteomes" id="UP000323876"/>
    </source>
</evidence>
<accession>A0A5N0EJB3</accession>